<sequence length="156" mass="18102">MLGDNNFHKNLLVPCKHEPTVDNRYGVHFEFNDLCNRLLEVQANQLSQDLQPKIKRKPIRFPSLSQIPKNYQKPQEAVQTKPKRLHPLAKNILFSTFDESNNRTTTSIMRKSNSISPAKQRFSLENSKSNKKLHSKLLTEKPIKRKRASTHISLKC</sequence>
<accession>A0AAU9J6P5</accession>
<organism evidence="1 2">
    <name type="scientific">Blepharisma stoltei</name>
    <dbReference type="NCBI Taxonomy" id="1481888"/>
    <lineage>
        <taxon>Eukaryota</taxon>
        <taxon>Sar</taxon>
        <taxon>Alveolata</taxon>
        <taxon>Ciliophora</taxon>
        <taxon>Postciliodesmatophora</taxon>
        <taxon>Heterotrichea</taxon>
        <taxon>Heterotrichida</taxon>
        <taxon>Blepharismidae</taxon>
        <taxon>Blepharisma</taxon>
    </lineage>
</organism>
<comment type="caution">
    <text evidence="1">The sequence shown here is derived from an EMBL/GenBank/DDBJ whole genome shotgun (WGS) entry which is preliminary data.</text>
</comment>
<dbReference type="Proteomes" id="UP001162131">
    <property type="component" value="Unassembled WGS sequence"/>
</dbReference>
<dbReference type="AlphaFoldDB" id="A0AAU9J6P5"/>
<keyword evidence="2" id="KW-1185">Reference proteome</keyword>
<name>A0AAU9J6P5_9CILI</name>
<protein>
    <submittedName>
        <fullName evidence="1">Uncharacterized protein</fullName>
    </submittedName>
</protein>
<dbReference type="EMBL" id="CAJZBQ010000024">
    <property type="protein sequence ID" value="CAG9319967.1"/>
    <property type="molecule type" value="Genomic_DNA"/>
</dbReference>
<gene>
    <name evidence="1" type="ORF">BSTOLATCC_MIC25210</name>
</gene>
<proteinExistence type="predicted"/>
<reference evidence="1" key="1">
    <citation type="submission" date="2021-09" db="EMBL/GenBank/DDBJ databases">
        <authorList>
            <consortium name="AG Swart"/>
            <person name="Singh M."/>
            <person name="Singh A."/>
            <person name="Seah K."/>
            <person name="Emmerich C."/>
        </authorList>
    </citation>
    <scope>NUCLEOTIDE SEQUENCE</scope>
    <source>
        <strain evidence="1">ATCC30299</strain>
    </source>
</reference>
<evidence type="ECO:0000313" key="2">
    <source>
        <dbReference type="Proteomes" id="UP001162131"/>
    </source>
</evidence>
<evidence type="ECO:0000313" key="1">
    <source>
        <dbReference type="EMBL" id="CAG9319967.1"/>
    </source>
</evidence>